<organism evidence="4 5">
    <name type="scientific">Alicyclobacillus fastidiosus</name>
    <dbReference type="NCBI Taxonomy" id="392011"/>
    <lineage>
        <taxon>Bacteria</taxon>
        <taxon>Bacillati</taxon>
        <taxon>Bacillota</taxon>
        <taxon>Bacilli</taxon>
        <taxon>Bacillales</taxon>
        <taxon>Alicyclobacillaceae</taxon>
        <taxon>Alicyclobacillus</taxon>
    </lineage>
</organism>
<gene>
    <name evidence="4" type="ORF">KKP3000_003205</name>
</gene>
<comment type="caution">
    <text evidence="4">The sequence shown here is derived from an EMBL/GenBank/DDBJ whole genome shotgun (WGS) entry which is preliminary data.</text>
</comment>
<sequence length="209" mass="22856">MNLKDRVDPSRAAVIVVDVQNDFCHPEGSWGRSGKNMDFINEMIPALQKFVTAARRQNVPIIFIQTTHSDADSTSAWLSRKSQSSGDPNQTCVEGTWGCGFYGVLPEEGDLVVRKHRYSAFVGTNLAQILNALGRDSILATGVATNVCVESTVRDGLNRDFHILLVSDCTATTSDAAQKSTEENIRNAFGWVDSSKVVCSIWDSLTVVK</sequence>
<dbReference type="EMBL" id="JBDXSU010000004">
    <property type="protein sequence ID" value="MFB5189816.1"/>
    <property type="molecule type" value="Genomic_DNA"/>
</dbReference>
<dbReference type="InterPro" id="IPR036380">
    <property type="entry name" value="Isochorismatase-like_sf"/>
</dbReference>
<reference evidence="4 5" key="1">
    <citation type="journal article" date="2024" name="Int. J. Mol. Sci.">
        <title>Exploration of Alicyclobacillus spp. Genome in Search of Antibiotic Resistance.</title>
        <authorList>
            <person name="Bucka-Kolendo J."/>
            <person name="Kiousi D.E."/>
            <person name="Dekowska A."/>
            <person name="Mikolajczuk-Szczyrba A."/>
            <person name="Karadedos D.M."/>
            <person name="Michael P."/>
            <person name="Galanis A."/>
            <person name="Sokolowska B."/>
        </authorList>
    </citation>
    <scope>NUCLEOTIDE SEQUENCE [LARGE SCALE GENOMIC DNA]</scope>
    <source>
        <strain evidence="4 5">KKP 3000</strain>
    </source>
</reference>
<proteinExistence type="inferred from homology"/>
<accession>A0ABV5AC28</accession>
<dbReference type="Gene3D" id="3.40.50.850">
    <property type="entry name" value="Isochorismatase-like"/>
    <property type="match status" value="1"/>
</dbReference>
<dbReference type="CDD" id="cd00431">
    <property type="entry name" value="cysteine_hydrolases"/>
    <property type="match status" value="1"/>
</dbReference>
<dbReference type="InterPro" id="IPR050272">
    <property type="entry name" value="Isochorismatase-like_hydrls"/>
</dbReference>
<keyword evidence="5" id="KW-1185">Reference proteome</keyword>
<name>A0ABV5AC28_9BACL</name>
<dbReference type="Pfam" id="PF00857">
    <property type="entry name" value="Isochorismatase"/>
    <property type="match status" value="1"/>
</dbReference>
<dbReference type="PANTHER" id="PTHR43540:SF6">
    <property type="entry name" value="ISOCHORISMATASE-LIKE DOMAIN-CONTAINING PROTEIN"/>
    <property type="match status" value="1"/>
</dbReference>
<evidence type="ECO:0000313" key="4">
    <source>
        <dbReference type="EMBL" id="MFB5189816.1"/>
    </source>
</evidence>
<dbReference type="GO" id="GO:0016787">
    <property type="term" value="F:hydrolase activity"/>
    <property type="evidence" value="ECO:0007669"/>
    <property type="project" value="UniProtKB-KW"/>
</dbReference>
<dbReference type="SUPFAM" id="SSF52499">
    <property type="entry name" value="Isochorismatase-like hydrolases"/>
    <property type="match status" value="1"/>
</dbReference>
<dbReference type="Proteomes" id="UP001579974">
    <property type="component" value="Unassembled WGS sequence"/>
</dbReference>
<comment type="similarity">
    <text evidence="1">Belongs to the isochorismatase family.</text>
</comment>
<evidence type="ECO:0000313" key="5">
    <source>
        <dbReference type="Proteomes" id="UP001579974"/>
    </source>
</evidence>
<evidence type="ECO:0000259" key="3">
    <source>
        <dbReference type="Pfam" id="PF00857"/>
    </source>
</evidence>
<dbReference type="PANTHER" id="PTHR43540">
    <property type="entry name" value="PEROXYUREIDOACRYLATE/UREIDOACRYLATE AMIDOHYDROLASE-RELATED"/>
    <property type="match status" value="1"/>
</dbReference>
<feature type="domain" description="Isochorismatase-like" evidence="3">
    <location>
        <begin position="13"/>
        <end position="192"/>
    </location>
</feature>
<protein>
    <submittedName>
        <fullName evidence="4">Cysteine hydrolase</fullName>
    </submittedName>
</protein>
<evidence type="ECO:0000256" key="2">
    <source>
        <dbReference type="ARBA" id="ARBA00022801"/>
    </source>
</evidence>
<keyword evidence="2 4" id="KW-0378">Hydrolase</keyword>
<dbReference type="RefSeq" id="WP_275476368.1">
    <property type="nucleotide sequence ID" value="NZ_CP162940.1"/>
</dbReference>
<dbReference type="InterPro" id="IPR000868">
    <property type="entry name" value="Isochorismatase-like_dom"/>
</dbReference>
<evidence type="ECO:0000256" key="1">
    <source>
        <dbReference type="ARBA" id="ARBA00006336"/>
    </source>
</evidence>